<dbReference type="RefSeq" id="WP_425309592.1">
    <property type="nucleotide sequence ID" value="NZ_CP154795.1"/>
</dbReference>
<gene>
    <name evidence="1" type="ORF">AADG42_12765</name>
</gene>
<dbReference type="InterPro" id="IPR024747">
    <property type="entry name" value="Pyridox_Oxase-rel"/>
</dbReference>
<protein>
    <submittedName>
        <fullName evidence="1">Pyridoxamine 5'-phosphate oxidase family protein</fullName>
    </submittedName>
</protein>
<evidence type="ECO:0000313" key="1">
    <source>
        <dbReference type="EMBL" id="XAN08136.1"/>
    </source>
</evidence>
<reference evidence="1 2" key="1">
    <citation type="submission" date="2024-04" db="EMBL/GenBank/DDBJ databases">
        <title>Isolation of an actinomycete strain from pig manure.</title>
        <authorList>
            <person name="Gong T."/>
            <person name="Yu Z."/>
            <person name="An M."/>
            <person name="Wei C."/>
            <person name="Yang W."/>
            <person name="Liu L."/>
        </authorList>
    </citation>
    <scope>NUCLEOTIDE SEQUENCE [LARGE SCALE GENOMIC DNA]</scope>
    <source>
        <strain evidence="1 2">ZF39</strain>
    </source>
</reference>
<accession>A0ABZ3FU77</accession>
<keyword evidence="2" id="KW-1185">Reference proteome</keyword>
<evidence type="ECO:0000313" key="2">
    <source>
        <dbReference type="Proteomes" id="UP001442841"/>
    </source>
</evidence>
<dbReference type="Pfam" id="PF12900">
    <property type="entry name" value="Pyridox_ox_2"/>
    <property type="match status" value="1"/>
</dbReference>
<proteinExistence type="predicted"/>
<dbReference type="InterPro" id="IPR012349">
    <property type="entry name" value="Split_barrel_FMN-bd"/>
</dbReference>
<dbReference type="Gene3D" id="2.30.110.10">
    <property type="entry name" value="Electron Transport, Fmn-binding Protein, Chain A"/>
    <property type="match status" value="1"/>
</dbReference>
<dbReference type="EMBL" id="CP154795">
    <property type="protein sequence ID" value="XAN08136.1"/>
    <property type="molecule type" value="Genomic_DNA"/>
</dbReference>
<sequence>MNSTPDAVTELSEKEAWELLATRPVGRLATSVAQQPDIFPVNFVLDDDCIVFRTAQGSKLLELTINEHVAFEVDDWEVDQGGWSVVCRGTAEVIEHRADLERAESLDLRPWVQTIKTVFVRIRVEEIVGRKFRFGDLEDND</sequence>
<name>A0ABZ3FU77_9ACTN</name>
<dbReference type="Proteomes" id="UP001442841">
    <property type="component" value="Chromosome"/>
</dbReference>
<dbReference type="SUPFAM" id="SSF50475">
    <property type="entry name" value="FMN-binding split barrel"/>
    <property type="match status" value="1"/>
</dbReference>
<organism evidence="1 2">
    <name type="scientific">Ammonicoccus fulvus</name>
    <dbReference type="NCBI Taxonomy" id="3138240"/>
    <lineage>
        <taxon>Bacteria</taxon>
        <taxon>Bacillati</taxon>
        <taxon>Actinomycetota</taxon>
        <taxon>Actinomycetes</taxon>
        <taxon>Propionibacteriales</taxon>
        <taxon>Propionibacteriaceae</taxon>
        <taxon>Ammonicoccus</taxon>
    </lineage>
</organism>